<gene>
    <name evidence="1" type="ORF">PEC302110_09650</name>
</gene>
<protein>
    <submittedName>
        <fullName evidence="1">Uncharacterized protein</fullName>
    </submittedName>
</protein>
<evidence type="ECO:0000313" key="2">
    <source>
        <dbReference type="Proteomes" id="UP001377830"/>
    </source>
</evidence>
<evidence type="ECO:0000313" key="1">
    <source>
        <dbReference type="EMBL" id="BES83868.1"/>
    </source>
</evidence>
<proteinExistence type="predicted"/>
<dbReference type="AlphaFoldDB" id="A0AAN0MJV1"/>
<accession>A0AAN0MJV1</accession>
<name>A0AAN0MJV1_9GAMM</name>
<dbReference type="KEGG" id="parl:PEC302110_09650"/>
<dbReference type="Proteomes" id="UP001377830">
    <property type="component" value="Chromosome"/>
</dbReference>
<sequence length="61" mass="6656">MQEYSNEVAVCVDADCIEGDSRKIGSRENDAMGGRSPGEIVWENIPSHNSEAYRAVIVGRS</sequence>
<keyword evidence="2" id="KW-1185">Reference proteome</keyword>
<dbReference type="EMBL" id="AP028908">
    <property type="protein sequence ID" value="BES83868.1"/>
    <property type="molecule type" value="Genomic_DNA"/>
</dbReference>
<organism evidence="1 2">
    <name type="scientific">Pectobacterium araliae</name>
    <dbReference type="NCBI Taxonomy" id="3073862"/>
    <lineage>
        <taxon>Bacteria</taxon>
        <taxon>Pseudomonadati</taxon>
        <taxon>Pseudomonadota</taxon>
        <taxon>Gammaproteobacteria</taxon>
        <taxon>Enterobacterales</taxon>
        <taxon>Pectobacteriaceae</taxon>
        <taxon>Pectobacterium</taxon>
    </lineage>
</organism>
<reference evidence="2" key="1">
    <citation type="journal article" date="2024" name="Int. J. Syst. Evol. Microbiol.">
        <title>Pectobacterium araliae sp. nov., a pathogen causing bacterial soft rot of Japanese angelica tree in Japan.</title>
        <authorList>
            <person name="Sawada H."/>
            <person name="Someya N."/>
            <person name="Morohoshi T."/>
            <person name="Ono M."/>
            <person name="Satou M."/>
        </authorList>
    </citation>
    <scope>NUCLEOTIDE SEQUENCE [LARGE SCALE GENOMIC DNA]</scope>
    <source>
        <strain evidence="2">MAFF 302110</strain>
    </source>
</reference>